<name>A0ABR2MCX3_9ASPA</name>
<reference evidence="1 2" key="1">
    <citation type="journal article" date="2022" name="Nat. Plants">
        <title>Genomes of leafy and leafless Platanthera orchids illuminate the evolution of mycoheterotrophy.</title>
        <authorList>
            <person name="Li M.H."/>
            <person name="Liu K.W."/>
            <person name="Li Z."/>
            <person name="Lu H.C."/>
            <person name="Ye Q.L."/>
            <person name="Zhang D."/>
            <person name="Wang J.Y."/>
            <person name="Li Y.F."/>
            <person name="Zhong Z.M."/>
            <person name="Liu X."/>
            <person name="Yu X."/>
            <person name="Liu D.K."/>
            <person name="Tu X.D."/>
            <person name="Liu B."/>
            <person name="Hao Y."/>
            <person name="Liao X.Y."/>
            <person name="Jiang Y.T."/>
            <person name="Sun W.H."/>
            <person name="Chen J."/>
            <person name="Chen Y.Q."/>
            <person name="Ai Y."/>
            <person name="Zhai J.W."/>
            <person name="Wu S.S."/>
            <person name="Zhou Z."/>
            <person name="Hsiao Y.Y."/>
            <person name="Wu W.L."/>
            <person name="Chen Y.Y."/>
            <person name="Lin Y.F."/>
            <person name="Hsu J.L."/>
            <person name="Li C.Y."/>
            <person name="Wang Z.W."/>
            <person name="Zhao X."/>
            <person name="Zhong W.Y."/>
            <person name="Ma X.K."/>
            <person name="Ma L."/>
            <person name="Huang J."/>
            <person name="Chen G.Z."/>
            <person name="Huang M.Z."/>
            <person name="Huang L."/>
            <person name="Peng D.H."/>
            <person name="Luo Y.B."/>
            <person name="Zou S.Q."/>
            <person name="Chen S.P."/>
            <person name="Lan S."/>
            <person name="Tsai W.C."/>
            <person name="Van de Peer Y."/>
            <person name="Liu Z.J."/>
        </authorList>
    </citation>
    <scope>NUCLEOTIDE SEQUENCE [LARGE SCALE GENOMIC DNA]</scope>
    <source>
        <strain evidence="1">Lor288</strain>
    </source>
</reference>
<evidence type="ECO:0000313" key="1">
    <source>
        <dbReference type="EMBL" id="KAK8961963.1"/>
    </source>
</evidence>
<accession>A0ABR2MCX3</accession>
<keyword evidence="2" id="KW-1185">Reference proteome</keyword>
<sequence length="78" mass="9083">MILEREPFDVADFVLSIVRYSFRLKSPNWKKLNNLPLGAVIQRILYKKYTWIDPKLYVNDCIPMIYSTSGTPSIGRST</sequence>
<comment type="caution">
    <text evidence="1">The sequence shown here is derived from an EMBL/GenBank/DDBJ whole genome shotgun (WGS) entry which is preliminary data.</text>
</comment>
<proteinExistence type="predicted"/>
<protein>
    <submittedName>
        <fullName evidence="1">Uncharacterized protein</fullName>
    </submittedName>
</protein>
<dbReference type="EMBL" id="JBBWWR010000009">
    <property type="protein sequence ID" value="KAK8961963.1"/>
    <property type="molecule type" value="Genomic_DNA"/>
</dbReference>
<dbReference type="Proteomes" id="UP001412067">
    <property type="component" value="Unassembled WGS sequence"/>
</dbReference>
<evidence type="ECO:0000313" key="2">
    <source>
        <dbReference type="Proteomes" id="UP001412067"/>
    </source>
</evidence>
<organism evidence="1 2">
    <name type="scientific">Platanthera guangdongensis</name>
    <dbReference type="NCBI Taxonomy" id="2320717"/>
    <lineage>
        <taxon>Eukaryota</taxon>
        <taxon>Viridiplantae</taxon>
        <taxon>Streptophyta</taxon>
        <taxon>Embryophyta</taxon>
        <taxon>Tracheophyta</taxon>
        <taxon>Spermatophyta</taxon>
        <taxon>Magnoliopsida</taxon>
        <taxon>Liliopsida</taxon>
        <taxon>Asparagales</taxon>
        <taxon>Orchidaceae</taxon>
        <taxon>Orchidoideae</taxon>
        <taxon>Orchideae</taxon>
        <taxon>Orchidinae</taxon>
        <taxon>Platanthera</taxon>
    </lineage>
</organism>
<gene>
    <name evidence="1" type="ORF">KSP40_PGU003483</name>
</gene>